<evidence type="ECO:0000313" key="2">
    <source>
        <dbReference type="Proteomes" id="UP000036893"/>
    </source>
</evidence>
<dbReference type="GeneID" id="66996941"/>
<dbReference type="SUPFAM" id="SSF53850">
    <property type="entry name" value="Periplasmic binding protein-like II"/>
    <property type="match status" value="1"/>
</dbReference>
<name>A0A8E0QZ38_9EURO</name>
<proteinExistence type="predicted"/>
<gene>
    <name evidence="1" type="ORF">Aud_009464</name>
</gene>
<dbReference type="Gene3D" id="3.40.190.10">
    <property type="entry name" value="Periplasmic binding protein-like II"/>
    <property type="match status" value="1"/>
</dbReference>
<reference evidence="1" key="2">
    <citation type="submission" date="2021-01" db="EMBL/GenBank/DDBJ databases">
        <title>Pan-genome distribution and transcriptional activeness of fungal secondary metabolism genes in Aspergillus section Fumigati.</title>
        <authorList>
            <person name="Takahashi H."/>
            <person name="Umemura M."/>
            <person name="Ninomiya A."/>
            <person name="Kusuya Y."/>
            <person name="Urayama S."/>
            <person name="Shimizu M."/>
            <person name="Watanabe A."/>
            <person name="Kamei K."/>
            <person name="Yaguchi T."/>
            <person name="Hagiwara D."/>
        </authorList>
    </citation>
    <scope>NUCLEOTIDE SEQUENCE</scope>
    <source>
        <strain evidence="1">IFM 46973</strain>
    </source>
</reference>
<evidence type="ECO:0000313" key="1">
    <source>
        <dbReference type="EMBL" id="GIC92985.1"/>
    </source>
</evidence>
<sequence>MVLKLSFACWDYDRTKALEDGRVRPEGIELTYLNYRVEETFFRQLRFQEFDVSELSLSSYVLTLSQEPPPFIAIPVFPSRFFRHQSMYINVNSGIKKPSDLKGKRIGIPEYQMTAAVWQRGILEDEFGVHPTEVEFFTGAIEPSKTERKSKVPHTLPPGVKVVTIESGKSLSKMLEDGEIDAIFSASRPSSVGRSSYCTYLFPDFKAVEADYFERTRIFPIMHVIAIKRTVYEANPWIARELQKGFAKSKELAFEALVERAALRYMLPWLEDHVRETQAIMGEDWWKDGFHENKHVIEKFLSYSYSQGLAKRQYKAEELFAPGTLEAFVI</sequence>
<accession>A0A8E0QZ38</accession>
<dbReference type="Proteomes" id="UP000036893">
    <property type="component" value="Unassembled WGS sequence"/>
</dbReference>
<reference evidence="1" key="1">
    <citation type="journal article" date="2015" name="Genome Announc.">
        <title>Draft Genome Sequence of the Pathogenic Filamentous Fungus Aspergillus udagawae Strain IFM 46973T.</title>
        <authorList>
            <person name="Kusuya Y."/>
            <person name="Takahashi-Nakaguchi A."/>
            <person name="Takahashi H."/>
            <person name="Yaguchi T."/>
        </authorList>
    </citation>
    <scope>NUCLEOTIDE SEQUENCE</scope>
    <source>
        <strain evidence="1">IFM 46973</strain>
    </source>
</reference>
<comment type="caution">
    <text evidence="1">The sequence shown here is derived from an EMBL/GenBank/DDBJ whole genome shotgun (WGS) entry which is preliminary data.</text>
</comment>
<dbReference type="AlphaFoldDB" id="A0A8E0QZ38"/>
<evidence type="ECO:0008006" key="3">
    <source>
        <dbReference type="Google" id="ProtNLM"/>
    </source>
</evidence>
<organism evidence="1 2">
    <name type="scientific">Aspergillus udagawae</name>
    <dbReference type="NCBI Taxonomy" id="91492"/>
    <lineage>
        <taxon>Eukaryota</taxon>
        <taxon>Fungi</taxon>
        <taxon>Dikarya</taxon>
        <taxon>Ascomycota</taxon>
        <taxon>Pezizomycotina</taxon>
        <taxon>Eurotiomycetes</taxon>
        <taxon>Eurotiomycetidae</taxon>
        <taxon>Eurotiales</taxon>
        <taxon>Aspergillaceae</taxon>
        <taxon>Aspergillus</taxon>
        <taxon>Aspergillus subgen. Fumigati</taxon>
    </lineage>
</organism>
<dbReference type="RefSeq" id="XP_043150251.1">
    <property type="nucleotide sequence ID" value="XM_043294316.1"/>
</dbReference>
<dbReference type="EMBL" id="BBXM02000007">
    <property type="protein sequence ID" value="GIC92985.1"/>
    <property type="molecule type" value="Genomic_DNA"/>
</dbReference>
<protein>
    <recommendedName>
        <fullName evidence="3">4,5-dihydroxyphthalate decarboxylase</fullName>
    </recommendedName>
</protein>